<feature type="transmembrane region" description="Helical" evidence="1">
    <location>
        <begin position="342"/>
        <end position="360"/>
    </location>
</feature>
<dbReference type="STRING" id="1220578.FPE01S_04_00440"/>
<evidence type="ECO:0000256" key="1">
    <source>
        <dbReference type="SAM" id="Phobius"/>
    </source>
</evidence>
<feature type="transmembrane region" description="Helical" evidence="1">
    <location>
        <begin position="269"/>
        <end position="288"/>
    </location>
</feature>
<dbReference type="AlphaFoldDB" id="A0A0E9N526"/>
<feature type="transmembrane region" description="Helical" evidence="1">
    <location>
        <begin position="300"/>
        <end position="322"/>
    </location>
</feature>
<dbReference type="PANTHER" id="PTHR31061">
    <property type="entry name" value="LD22376P"/>
    <property type="match status" value="1"/>
</dbReference>
<evidence type="ECO:0000259" key="2">
    <source>
        <dbReference type="Pfam" id="PF16401"/>
    </source>
</evidence>
<dbReference type="EMBL" id="BBWV01000004">
    <property type="protein sequence ID" value="GAO44801.1"/>
    <property type="molecule type" value="Genomic_DNA"/>
</dbReference>
<dbReference type="OrthoDB" id="9788724at2"/>
<feature type="transmembrane region" description="Helical" evidence="1">
    <location>
        <begin position="145"/>
        <end position="164"/>
    </location>
</feature>
<comment type="caution">
    <text evidence="3">The sequence shown here is derived from an EMBL/GenBank/DDBJ whole genome shotgun (WGS) entry which is preliminary data.</text>
</comment>
<dbReference type="Proteomes" id="UP000033121">
    <property type="component" value="Unassembled WGS sequence"/>
</dbReference>
<name>A0A0E9N526_9BACT</name>
<proteinExistence type="predicted"/>
<feature type="transmembrane region" description="Helical" evidence="1">
    <location>
        <begin position="115"/>
        <end position="133"/>
    </location>
</feature>
<keyword evidence="4" id="KW-1185">Reference proteome</keyword>
<dbReference type="Pfam" id="PF16401">
    <property type="entry name" value="DUF5009"/>
    <property type="match status" value="1"/>
</dbReference>
<feature type="transmembrane region" description="Helical" evidence="1">
    <location>
        <begin position="50"/>
        <end position="71"/>
    </location>
</feature>
<reference evidence="3 4" key="1">
    <citation type="submission" date="2015-04" db="EMBL/GenBank/DDBJ databases">
        <title>Whole genome shotgun sequence of Flavihumibacter petaseus NBRC 106054.</title>
        <authorList>
            <person name="Miyazawa S."/>
            <person name="Hosoyama A."/>
            <person name="Hashimoto M."/>
            <person name="Noguchi M."/>
            <person name="Tsuchikane K."/>
            <person name="Ohji S."/>
            <person name="Yamazoe A."/>
            <person name="Ichikawa N."/>
            <person name="Kimura A."/>
            <person name="Fujita N."/>
        </authorList>
    </citation>
    <scope>NUCLEOTIDE SEQUENCE [LARGE SCALE GENOMIC DNA]</scope>
    <source>
        <strain evidence="3 4">NBRC 106054</strain>
    </source>
</reference>
<evidence type="ECO:0000313" key="4">
    <source>
        <dbReference type="Proteomes" id="UP000033121"/>
    </source>
</evidence>
<gene>
    <name evidence="3" type="ORF">FPE01S_04_00440</name>
</gene>
<feature type="transmembrane region" description="Helical" evidence="1">
    <location>
        <begin position="366"/>
        <end position="390"/>
    </location>
</feature>
<accession>A0A0E9N526</accession>
<dbReference type="PANTHER" id="PTHR31061:SF24">
    <property type="entry name" value="LD22376P"/>
    <property type="match status" value="1"/>
</dbReference>
<keyword evidence="1" id="KW-1133">Transmembrane helix</keyword>
<feature type="domain" description="DUF5009" evidence="2">
    <location>
        <begin position="11"/>
        <end position="167"/>
    </location>
</feature>
<feature type="transmembrane region" description="Helical" evidence="1">
    <location>
        <begin position="203"/>
        <end position="221"/>
    </location>
</feature>
<feature type="transmembrane region" description="Helical" evidence="1">
    <location>
        <begin position="233"/>
        <end position="257"/>
    </location>
</feature>
<dbReference type="RefSeq" id="WP_046370809.1">
    <property type="nucleotide sequence ID" value="NZ_BBWV01000004.1"/>
</dbReference>
<evidence type="ECO:0000313" key="3">
    <source>
        <dbReference type="EMBL" id="GAO44801.1"/>
    </source>
</evidence>
<keyword evidence="1" id="KW-0812">Transmembrane</keyword>
<dbReference type="InterPro" id="IPR032176">
    <property type="entry name" value="DUF5009"/>
</dbReference>
<feature type="transmembrane region" description="Helical" evidence="1">
    <location>
        <begin position="12"/>
        <end position="30"/>
    </location>
</feature>
<feature type="transmembrane region" description="Helical" evidence="1">
    <location>
        <begin position="83"/>
        <end position="103"/>
    </location>
</feature>
<organism evidence="3 4">
    <name type="scientific">Flavihumibacter petaseus NBRC 106054</name>
    <dbReference type="NCBI Taxonomy" id="1220578"/>
    <lineage>
        <taxon>Bacteria</taxon>
        <taxon>Pseudomonadati</taxon>
        <taxon>Bacteroidota</taxon>
        <taxon>Chitinophagia</taxon>
        <taxon>Chitinophagales</taxon>
        <taxon>Chitinophagaceae</taxon>
        <taxon>Flavihumibacter</taxon>
    </lineage>
</organism>
<keyword evidence="1" id="KW-0472">Membrane</keyword>
<protein>
    <recommendedName>
        <fullName evidence="2">DUF5009 domain-containing protein</fullName>
    </recommendedName>
</protein>
<feature type="transmembrane region" description="Helical" evidence="1">
    <location>
        <begin position="176"/>
        <end position="196"/>
    </location>
</feature>
<sequence length="399" mass="43892">MNQNPTIRIGAIDVLRALTMLLMIFVNDLWSLKGIPDWLEHVSADADGMGLADTVFPAFLFIVGMSTPFAIRNRMQKGESMAAITGHITLRGLALLVMGLFLVNGEYINEAASGISRGLWNVLACTGFILIWNQYPRTWNATLTYALKAIGIITLLMLAFRYKGGEGDNLSGFTTWWWGILGLIGWAYLVGALLYAWSSGNRIALWAGWLISMALCTLNHLHLLPSGGLLRTLISPIGEGSMTAFTIGGAIASEVFWKEVNKQPFQWKRLLGIFLAAGVVLIIAGFLMRPVGGISKIRATPSWVLICSGITLLVFLVVYWLVDLRKKGNWFSVIRPAGTETLLCYLIPYYAYAVVLFTGWSLPAFLLTGGVGLIKSLLFSVLVIVLAGLLTRRFLKLRL</sequence>